<keyword evidence="5" id="KW-1185">Reference proteome</keyword>
<evidence type="ECO:0000256" key="1">
    <source>
        <dbReference type="SAM" id="Coils"/>
    </source>
</evidence>
<comment type="caution">
    <text evidence="4">The sequence shown here is derived from an EMBL/GenBank/DDBJ whole genome shotgun (WGS) entry which is preliminary data.</text>
</comment>
<dbReference type="InterPro" id="IPR040521">
    <property type="entry name" value="KDZ"/>
</dbReference>
<dbReference type="PANTHER" id="PTHR33104">
    <property type="entry name" value="SI:DKEY-29D5.2"/>
    <property type="match status" value="1"/>
</dbReference>
<name>A0AAD6YY52_9AGAR</name>
<feature type="compositionally biased region" description="Acidic residues" evidence="2">
    <location>
        <begin position="1089"/>
        <end position="1102"/>
    </location>
</feature>
<feature type="region of interest" description="Disordered" evidence="2">
    <location>
        <begin position="1034"/>
        <end position="1113"/>
    </location>
</feature>
<feature type="coiled-coil region" evidence="1">
    <location>
        <begin position="654"/>
        <end position="681"/>
    </location>
</feature>
<dbReference type="PANTHER" id="PTHR33104:SF2">
    <property type="entry name" value="CXC3 LIKE CYSTEINE CLUSTER DOMAIN-CONTAINING PROTEIN"/>
    <property type="match status" value="1"/>
</dbReference>
<evidence type="ECO:0000313" key="5">
    <source>
        <dbReference type="Proteomes" id="UP001218218"/>
    </source>
</evidence>
<feature type="region of interest" description="Disordered" evidence="2">
    <location>
        <begin position="878"/>
        <end position="912"/>
    </location>
</feature>
<keyword evidence="1" id="KW-0175">Coiled coil</keyword>
<proteinExistence type="predicted"/>
<dbReference type="Proteomes" id="UP001218218">
    <property type="component" value="Unassembled WGS sequence"/>
</dbReference>
<dbReference type="AlphaFoldDB" id="A0AAD6YY52"/>
<evidence type="ECO:0000259" key="3">
    <source>
        <dbReference type="Pfam" id="PF18803"/>
    </source>
</evidence>
<feature type="compositionally biased region" description="Basic and acidic residues" evidence="2">
    <location>
        <begin position="1103"/>
        <end position="1113"/>
    </location>
</feature>
<gene>
    <name evidence="4" type="ORF">DFH08DRAFT_978994</name>
</gene>
<evidence type="ECO:0000313" key="4">
    <source>
        <dbReference type="EMBL" id="KAJ7301213.1"/>
    </source>
</evidence>
<evidence type="ECO:0000256" key="2">
    <source>
        <dbReference type="SAM" id="MobiDB-lite"/>
    </source>
</evidence>
<feature type="compositionally biased region" description="Acidic residues" evidence="2">
    <location>
        <begin position="1048"/>
        <end position="1062"/>
    </location>
</feature>
<reference evidence="4" key="1">
    <citation type="submission" date="2023-03" db="EMBL/GenBank/DDBJ databases">
        <title>Massive genome expansion in bonnet fungi (Mycena s.s.) driven by repeated elements and novel gene families across ecological guilds.</title>
        <authorList>
            <consortium name="Lawrence Berkeley National Laboratory"/>
            <person name="Harder C.B."/>
            <person name="Miyauchi S."/>
            <person name="Viragh M."/>
            <person name="Kuo A."/>
            <person name="Thoen E."/>
            <person name="Andreopoulos B."/>
            <person name="Lu D."/>
            <person name="Skrede I."/>
            <person name="Drula E."/>
            <person name="Henrissat B."/>
            <person name="Morin E."/>
            <person name="Kohler A."/>
            <person name="Barry K."/>
            <person name="LaButti K."/>
            <person name="Morin E."/>
            <person name="Salamov A."/>
            <person name="Lipzen A."/>
            <person name="Mereny Z."/>
            <person name="Hegedus B."/>
            <person name="Baldrian P."/>
            <person name="Stursova M."/>
            <person name="Weitz H."/>
            <person name="Taylor A."/>
            <person name="Grigoriev I.V."/>
            <person name="Nagy L.G."/>
            <person name="Martin F."/>
            <person name="Kauserud H."/>
        </authorList>
    </citation>
    <scope>NUCLEOTIDE SEQUENCE</scope>
    <source>
        <strain evidence="4">CBHHK002</strain>
    </source>
</reference>
<feature type="domain" description="CxC2-like cysteine cluster KDZ transposase-associated" evidence="3">
    <location>
        <begin position="177"/>
        <end position="285"/>
    </location>
</feature>
<organism evidence="4 5">
    <name type="scientific">Mycena albidolilacea</name>
    <dbReference type="NCBI Taxonomy" id="1033008"/>
    <lineage>
        <taxon>Eukaryota</taxon>
        <taxon>Fungi</taxon>
        <taxon>Dikarya</taxon>
        <taxon>Basidiomycota</taxon>
        <taxon>Agaricomycotina</taxon>
        <taxon>Agaricomycetes</taxon>
        <taxon>Agaricomycetidae</taxon>
        <taxon>Agaricales</taxon>
        <taxon>Marasmiineae</taxon>
        <taxon>Mycenaceae</taxon>
        <taxon>Mycena</taxon>
    </lineage>
</organism>
<sequence>MRPQKKRTKTTFSLQSFGHSLSNSLPVRTGHLADDGRRATVQPVPVSYELANPATSTLFSTSTDDDNDWLDVPDTQLPEAEATTRPKRKRKWYATTDANLRHWVANFCDDYLRVLVTREGLMGQDSVCSCGRPAKYRCSECYGVQLFCRECIVNGHTTRPLCRIERWNRTFFQKRELRHLGLRVQLCHPGNQPCPRARPGRSKFVVIAPNGFHHVALDFCECRLSSSKRKWEQLLLHGWYPATPDDPQSTITISALKPFHAVSLQGKTTAYHFFNALAKITDNTGSSAFKCRYQLALRVVRQWRNLRALKRGGMGNDPDRRTSETREGELTVDCLACPKAGVNLPEGWEKAPVEMRFLYTIFLAIDACFRLKRKKISSWLADPSLQDGWAYFVRSFTYEDFVKTLGEQKEMSTCTGLAALDHANTKYSQGYAAMGCGMIMCGRHEIVCKNGVADLQAGEKYGNMDYVVASAWKHFALLKFFLLSYDIMCQWSKNLKERLLKLPPALRFHLAQFFVKFVIPKLHIFGHLRFCQEIFSLLLILGAAQSDMEGIERIWSSSGQMGASTREMGPGSRQDTLDDFWHYWNWNKVVGMGDTLRTWLLKATKELARQSEALRDFTQAQQDDAPAWKQAVDDFELGTSTVNPHEVPESGSTLRTVELELTREEQEREQASTLVRDAAEDTMTEYLILGLEIEGQQRQLAADLSANKSPTSKELTDFVTRRTRISRQIKKLRVLQRKYSPGALQRLSTTAEPIDQAEAERTPLFLPSALSPAESLPPLSVPGLALAEARLRDGQCNESLGNIRHGLIVKKRLQTYKTLNSRRQHQNTRSRGLVDGQQRKVDLGAATYRQARAARLALAHVAGASGWRLLEKSDLRLPEDEEEAKRRKQRAMKGKRKEAAQENENGEVRGVPGMGEKNRLVSWIWLSAGSSGGVVEQEIHACVRAEWCKAYARVKRWREEVLLLQEEMVRCLRTLEWQAGTWDRRAAAAHYSGKIAYEPVHLQGAMAFAAKQAAVRQKLAARFRQLWQHLTDRISGPDEAASSQSSGIDEDGIAGGGEETDDDYGHQSASEEEPVAGGSGDVPVARDKEEDEEDEEDEEEDGEGRADRDADADVRRAEMDKLLAMHALLEEL</sequence>
<dbReference type="Pfam" id="PF18803">
    <property type="entry name" value="CxC2"/>
    <property type="match status" value="1"/>
</dbReference>
<protein>
    <recommendedName>
        <fullName evidence="3">CxC2-like cysteine cluster KDZ transposase-associated domain-containing protein</fullName>
    </recommendedName>
</protein>
<dbReference type="Pfam" id="PF18758">
    <property type="entry name" value="KDZ"/>
    <property type="match status" value="1"/>
</dbReference>
<dbReference type="EMBL" id="JARIHO010000141">
    <property type="protein sequence ID" value="KAJ7301213.1"/>
    <property type="molecule type" value="Genomic_DNA"/>
</dbReference>
<accession>A0AAD6YY52</accession>
<feature type="compositionally biased region" description="Basic residues" evidence="2">
    <location>
        <begin position="886"/>
        <end position="896"/>
    </location>
</feature>
<dbReference type="InterPro" id="IPR041457">
    <property type="entry name" value="CxC2_KDZ-assoc"/>
</dbReference>